<protein>
    <submittedName>
        <fullName evidence="2">Uncharacterized protein</fullName>
    </submittedName>
</protein>
<sequence length="201" mass="22274">MMMNARLLLISVLAAICACPQVSASVFMPRSMQVRQKYQRGSSSFSKNDQLQGNHDLRWALRQKSSQSKAAKTAMAIPGYGIAEQVFVGGFANFLSIYNLIITGRILLSWFPQAQGVAVLQPVFAITDPYLNLFRGLIPPVFGLDLSPILAFFLLNVLTNATAAVGYDTEALKQKLKKEKNQRAFQRRQQLAMRAASSMNL</sequence>
<evidence type="ECO:0000256" key="1">
    <source>
        <dbReference type="SAM" id="SignalP"/>
    </source>
</evidence>
<dbReference type="PROSITE" id="PS51257">
    <property type="entry name" value="PROKAR_LIPOPROTEIN"/>
    <property type="match status" value="1"/>
</dbReference>
<keyword evidence="1" id="KW-0732">Signal</keyword>
<evidence type="ECO:0000313" key="2">
    <source>
        <dbReference type="EMBL" id="CAD9967854.1"/>
    </source>
</evidence>
<dbReference type="EMBL" id="HBHT01019335">
    <property type="protein sequence ID" value="CAD9967854.1"/>
    <property type="molecule type" value="Transcribed_RNA"/>
</dbReference>
<name>A0A7S2YCS8_9STRA</name>
<organism evidence="2">
    <name type="scientific">Entomoneis paludosa</name>
    <dbReference type="NCBI Taxonomy" id="265537"/>
    <lineage>
        <taxon>Eukaryota</taxon>
        <taxon>Sar</taxon>
        <taxon>Stramenopiles</taxon>
        <taxon>Ochrophyta</taxon>
        <taxon>Bacillariophyta</taxon>
        <taxon>Bacillariophyceae</taxon>
        <taxon>Bacillariophycidae</taxon>
        <taxon>Entomoneidaceae</taxon>
        <taxon>Entomoneis</taxon>
    </lineage>
</organism>
<dbReference type="Pfam" id="PF02325">
    <property type="entry name" value="CCB3_YggT"/>
    <property type="match status" value="1"/>
</dbReference>
<feature type="chain" id="PRO_5030665685" evidence="1">
    <location>
        <begin position="25"/>
        <end position="201"/>
    </location>
</feature>
<gene>
    <name evidence="2" type="ORF">APAL1065_LOCUS12968</name>
</gene>
<dbReference type="PANTHER" id="PTHR33219">
    <property type="entry name" value="YLMG HOMOLOG PROTEIN 2, CHLOROPLASTIC"/>
    <property type="match status" value="1"/>
</dbReference>
<accession>A0A7S2YCS8</accession>
<proteinExistence type="predicted"/>
<dbReference type="PANTHER" id="PTHR33219:SF14">
    <property type="entry name" value="PROTEIN COFACTOR ASSEMBLY OF COMPLEX C SUBUNIT B CCB3, CHLOROPLASTIC-RELATED"/>
    <property type="match status" value="1"/>
</dbReference>
<dbReference type="AlphaFoldDB" id="A0A7S2YCS8"/>
<reference evidence="2" key="1">
    <citation type="submission" date="2021-01" db="EMBL/GenBank/DDBJ databases">
        <authorList>
            <person name="Corre E."/>
            <person name="Pelletier E."/>
            <person name="Niang G."/>
            <person name="Scheremetjew M."/>
            <person name="Finn R."/>
            <person name="Kale V."/>
            <person name="Holt S."/>
            <person name="Cochrane G."/>
            <person name="Meng A."/>
            <person name="Brown T."/>
            <person name="Cohen L."/>
        </authorList>
    </citation>
    <scope>NUCLEOTIDE SEQUENCE</scope>
    <source>
        <strain evidence="2">CCMP125</strain>
    </source>
</reference>
<feature type="signal peptide" evidence="1">
    <location>
        <begin position="1"/>
        <end position="24"/>
    </location>
</feature>
<dbReference type="InterPro" id="IPR003425">
    <property type="entry name" value="CCB3/YggT"/>
</dbReference>
<dbReference type="GO" id="GO:0016020">
    <property type="term" value="C:membrane"/>
    <property type="evidence" value="ECO:0007669"/>
    <property type="project" value="InterPro"/>
</dbReference>